<comment type="caution">
    <text evidence="2">The sequence shown here is derived from an EMBL/GenBank/DDBJ whole genome shotgun (WGS) entry which is preliminary data.</text>
</comment>
<organism evidence="2 3">
    <name type="scientific">Candidatus Faecivivens stercoravium</name>
    <dbReference type="NCBI Taxonomy" id="2840803"/>
    <lineage>
        <taxon>Bacteria</taxon>
        <taxon>Bacillati</taxon>
        <taxon>Bacillota</taxon>
        <taxon>Clostridia</taxon>
        <taxon>Eubacteriales</taxon>
        <taxon>Oscillospiraceae</taxon>
        <taxon>Oscillospiraceae incertae sedis</taxon>
        <taxon>Candidatus Faecivivens</taxon>
    </lineage>
</organism>
<protein>
    <submittedName>
        <fullName evidence="2">Nuclear transport factor 2 family protein</fullName>
    </submittedName>
</protein>
<dbReference type="Pfam" id="PF12680">
    <property type="entry name" value="SnoaL_2"/>
    <property type="match status" value="1"/>
</dbReference>
<dbReference type="Proteomes" id="UP000824241">
    <property type="component" value="Unassembled WGS sequence"/>
</dbReference>
<evidence type="ECO:0000259" key="1">
    <source>
        <dbReference type="Pfam" id="PF12680"/>
    </source>
</evidence>
<proteinExistence type="predicted"/>
<reference evidence="2" key="2">
    <citation type="journal article" date="2021" name="PeerJ">
        <title>Extensive microbial diversity within the chicken gut microbiome revealed by metagenomics and culture.</title>
        <authorList>
            <person name="Gilroy R."/>
            <person name="Ravi A."/>
            <person name="Getino M."/>
            <person name="Pursley I."/>
            <person name="Horton D.L."/>
            <person name="Alikhan N.F."/>
            <person name="Baker D."/>
            <person name="Gharbi K."/>
            <person name="Hall N."/>
            <person name="Watson M."/>
            <person name="Adriaenssens E.M."/>
            <person name="Foster-Nyarko E."/>
            <person name="Jarju S."/>
            <person name="Secka A."/>
            <person name="Antonio M."/>
            <person name="Oren A."/>
            <person name="Chaudhuri R.R."/>
            <person name="La Ragione R."/>
            <person name="Hildebrand F."/>
            <person name="Pallen M.J."/>
        </authorList>
    </citation>
    <scope>NUCLEOTIDE SEQUENCE</scope>
    <source>
        <strain evidence="2">CHK189-12415</strain>
    </source>
</reference>
<dbReference type="EMBL" id="DVHA01000233">
    <property type="protein sequence ID" value="HIR61359.1"/>
    <property type="molecule type" value="Genomic_DNA"/>
</dbReference>
<evidence type="ECO:0000313" key="3">
    <source>
        <dbReference type="Proteomes" id="UP000824241"/>
    </source>
</evidence>
<dbReference type="SUPFAM" id="SSF54427">
    <property type="entry name" value="NTF2-like"/>
    <property type="match status" value="1"/>
</dbReference>
<gene>
    <name evidence="2" type="ORF">IAB37_07290</name>
</gene>
<dbReference type="InterPro" id="IPR032710">
    <property type="entry name" value="NTF2-like_dom_sf"/>
</dbReference>
<dbReference type="Gene3D" id="3.10.450.50">
    <property type="match status" value="1"/>
</dbReference>
<reference evidence="2" key="1">
    <citation type="submission" date="2020-10" db="EMBL/GenBank/DDBJ databases">
        <authorList>
            <person name="Gilroy R."/>
        </authorList>
    </citation>
    <scope>NUCLEOTIDE SEQUENCE</scope>
    <source>
        <strain evidence="2">CHK189-12415</strain>
    </source>
</reference>
<sequence length="139" mass="16753">MEKREEVIRRWFSMWLEAKDSGIEEIFAPDAVYIESWGPEYHGAALIRHWFTEWNTRGRVLRWDIRQFFHKGDQTVVQWDFENRMGDGKVESFEGMSLVRWDAEGKIAFLQEFGCNRDRYNPYADGDTPRFREGQAMWF</sequence>
<dbReference type="AlphaFoldDB" id="A0A9D1J5S6"/>
<feature type="domain" description="SnoaL-like" evidence="1">
    <location>
        <begin position="8"/>
        <end position="108"/>
    </location>
</feature>
<evidence type="ECO:0000313" key="2">
    <source>
        <dbReference type="EMBL" id="HIR61359.1"/>
    </source>
</evidence>
<accession>A0A9D1J5S6</accession>
<name>A0A9D1J5S6_9FIRM</name>
<dbReference type="InterPro" id="IPR037401">
    <property type="entry name" value="SnoaL-like"/>
</dbReference>